<proteinExistence type="predicted"/>
<feature type="domain" description="Transposase IS66 zinc-finger binding" evidence="1">
    <location>
        <begin position="131"/>
        <end position="160"/>
    </location>
</feature>
<evidence type="ECO:0000259" key="2">
    <source>
        <dbReference type="Pfam" id="PF13007"/>
    </source>
</evidence>
<dbReference type="Pfam" id="PF13005">
    <property type="entry name" value="zf-IS66"/>
    <property type="match status" value="1"/>
</dbReference>
<name>A0A1I2XS12_9BACT</name>
<dbReference type="AlphaFoldDB" id="A0A1I2XS12"/>
<dbReference type="InterPro" id="IPR052344">
    <property type="entry name" value="Transposase-related"/>
</dbReference>
<dbReference type="PANTHER" id="PTHR33678">
    <property type="entry name" value="BLL1576 PROTEIN"/>
    <property type="match status" value="1"/>
</dbReference>
<evidence type="ECO:0000313" key="3">
    <source>
        <dbReference type="EMBL" id="SFH16298.1"/>
    </source>
</evidence>
<dbReference type="InterPro" id="IPR024463">
    <property type="entry name" value="Transposase_TnpC_homeodom"/>
</dbReference>
<dbReference type="Pfam" id="PF13007">
    <property type="entry name" value="LZ_Tnp_IS66"/>
    <property type="match status" value="1"/>
</dbReference>
<evidence type="ECO:0000313" key="4">
    <source>
        <dbReference type="Proteomes" id="UP000199642"/>
    </source>
</evidence>
<keyword evidence="3" id="KW-0862">Zinc</keyword>
<reference evidence="4" key="1">
    <citation type="submission" date="2016-10" db="EMBL/GenBank/DDBJ databases">
        <authorList>
            <person name="Varghese N."/>
            <person name="Submissions S."/>
        </authorList>
    </citation>
    <scope>NUCLEOTIDE SEQUENCE [LARGE SCALE GENOMIC DNA]</scope>
    <source>
        <strain evidence="4">DSM 19315</strain>
    </source>
</reference>
<feature type="domain" description="Transposase TnpC homeodomain" evidence="2">
    <location>
        <begin position="48"/>
        <end position="121"/>
    </location>
</feature>
<protein>
    <submittedName>
        <fullName evidence="3">Zinc-finger binding domain of transposase IS66</fullName>
    </submittedName>
</protein>
<dbReference type="InterPro" id="IPR024474">
    <property type="entry name" value="Znf_dom_IS66"/>
</dbReference>
<keyword evidence="4" id="KW-1185">Reference proteome</keyword>
<dbReference type="Proteomes" id="UP000199642">
    <property type="component" value="Unassembled WGS sequence"/>
</dbReference>
<dbReference type="EMBL" id="FOPC01000022">
    <property type="protein sequence ID" value="SFH16298.1"/>
    <property type="molecule type" value="Genomic_DNA"/>
</dbReference>
<dbReference type="STRING" id="435880.SAMN04487988_12232"/>
<dbReference type="GO" id="GO:0008270">
    <property type="term" value="F:zinc ion binding"/>
    <property type="evidence" value="ECO:0007669"/>
    <property type="project" value="UniProtKB-KW"/>
</dbReference>
<gene>
    <name evidence="3" type="ORF">SAMN04487988_12232</name>
</gene>
<evidence type="ECO:0000259" key="1">
    <source>
        <dbReference type="Pfam" id="PF13005"/>
    </source>
</evidence>
<organism evidence="3 4">
    <name type="scientific">Algoriphagus hitonicola</name>
    <dbReference type="NCBI Taxonomy" id="435880"/>
    <lineage>
        <taxon>Bacteria</taxon>
        <taxon>Pseudomonadati</taxon>
        <taxon>Bacteroidota</taxon>
        <taxon>Cytophagia</taxon>
        <taxon>Cytophagales</taxon>
        <taxon>Cyclobacteriaceae</taxon>
        <taxon>Algoriphagus</taxon>
    </lineage>
</organism>
<keyword evidence="3" id="KW-0863">Zinc-finger</keyword>
<sequence>MNQPLDQLTKTELIALLGMKQRELESKEKAIQSKDQAIESKDRRIEDLEGIIAKFQRTLFGQKRERFESSDQLSLPFEATAEQQQAMELELTEKVEYVRRKSGSSHPGRTKLPEHLPVEEIELYPEGNLEEMTCIGKEITEELDYKPAQFIIRRYIRYKYVSKAEEGKSPITIAPLPSR</sequence>
<keyword evidence="3" id="KW-0479">Metal-binding</keyword>
<accession>A0A1I2XS12</accession>